<name>Q09JP4_ARGMO</name>
<dbReference type="GO" id="GO:0008237">
    <property type="term" value="F:metallopeptidase activity"/>
    <property type="evidence" value="ECO:0007669"/>
    <property type="project" value="UniProtKB-KW"/>
</dbReference>
<keyword evidence="1" id="KW-0482">Metalloprotease</keyword>
<keyword evidence="1" id="KW-0645">Protease</keyword>
<protein>
    <submittedName>
        <fullName evidence="1">Metalloprotease</fullName>
    </submittedName>
</protein>
<accession>Q09JP4</accession>
<reference evidence="1" key="1">
    <citation type="journal article" date="2008" name="Insect Biochem. Mol. Biol.">
        <title>Comparative sialomics between hard and soft ticks: implications for the evolution of blood-feeding behavior.</title>
        <authorList>
            <person name="Mans B.J."/>
            <person name="Andersen J.F."/>
            <person name="Francischetti I.M."/>
            <person name="Valenzuela J.G."/>
            <person name="Schwan T.G."/>
            <person name="Pham V.M."/>
            <person name="Garfield M.K."/>
            <person name="Hammer C.H."/>
            <person name="Ribeiro J.M."/>
        </authorList>
    </citation>
    <scope>NUCLEOTIDE SEQUENCE</scope>
    <source>
        <strain evidence="1">AM-225</strain>
        <tissue evidence="1">Adult salivary gland</tissue>
    </source>
</reference>
<feature type="non-terminal residue" evidence="1">
    <location>
        <position position="1"/>
    </location>
</feature>
<evidence type="ECO:0000313" key="1">
    <source>
        <dbReference type="EMBL" id="ABI52719.1"/>
    </source>
</evidence>
<dbReference type="AlphaFoldDB" id="Q09JP4"/>
<proteinExistence type="evidence at transcript level"/>
<organism evidence="1">
    <name type="scientific">Argas monolakensis</name>
    <name type="common">Mono lake bird tick</name>
    <dbReference type="NCBI Taxonomy" id="34602"/>
    <lineage>
        <taxon>Eukaryota</taxon>
        <taxon>Metazoa</taxon>
        <taxon>Ecdysozoa</taxon>
        <taxon>Arthropoda</taxon>
        <taxon>Chelicerata</taxon>
        <taxon>Arachnida</taxon>
        <taxon>Acari</taxon>
        <taxon>Parasitiformes</taxon>
        <taxon>Ixodida</taxon>
        <taxon>Ixodoidea</taxon>
        <taxon>Argasidae</taxon>
        <taxon>Argasinae</taxon>
        <taxon>Argas</taxon>
    </lineage>
</organism>
<sequence>HYGRGECAYNRYNLMGNNSKVGKNSYKLSSCTSRALSQAIDDIPSKCAGREAKWAKGANRTILPADIVTPDQFCKILHAKERYPGVCSSKHTGANRYPDRECMVKCCSGPHPWKTVFDTALDGYPCRSNNQVCIHGKCDERPVPS</sequence>
<keyword evidence="1" id="KW-0378">Hydrolase</keyword>
<dbReference type="EMBL" id="DQ886802">
    <property type="protein sequence ID" value="ABI52719.1"/>
    <property type="molecule type" value="mRNA"/>
</dbReference>
<dbReference type="GO" id="GO:0006508">
    <property type="term" value="P:proteolysis"/>
    <property type="evidence" value="ECO:0007669"/>
    <property type="project" value="UniProtKB-KW"/>
</dbReference>